<dbReference type="Pfam" id="PF03235">
    <property type="entry name" value="GmrSD_N"/>
    <property type="match status" value="1"/>
</dbReference>
<dbReference type="PANTHER" id="PTHR37292:SF2">
    <property type="entry name" value="DUF262 DOMAIN-CONTAINING PROTEIN"/>
    <property type="match status" value="1"/>
</dbReference>
<gene>
    <name evidence="2" type="ORF">GCM10023220_55900</name>
</gene>
<dbReference type="PANTHER" id="PTHR37292">
    <property type="entry name" value="VNG6097C"/>
    <property type="match status" value="1"/>
</dbReference>
<protein>
    <recommendedName>
        <fullName evidence="1">GmrSD restriction endonucleases N-terminal domain-containing protein</fullName>
    </recommendedName>
</protein>
<name>A0ABP9CQR4_9ACTN</name>
<accession>A0ABP9CQR4</accession>
<dbReference type="InterPro" id="IPR004919">
    <property type="entry name" value="GmrSD_N"/>
</dbReference>
<evidence type="ECO:0000313" key="2">
    <source>
        <dbReference type="EMBL" id="GAA4816399.1"/>
    </source>
</evidence>
<feature type="domain" description="GmrSD restriction endonucleases N-terminal" evidence="1">
    <location>
        <begin position="22"/>
        <end position="216"/>
    </location>
</feature>
<sequence>MAGVTQPKVSRVAPPQLVDWARSGRIRIPRFQRSYRWEYTDAEKLFDSILRGYPIGNLLMWRKPAPAAEIDLGELRINAPAVSDALSVVDGQQRLTTLIGALTASEETVDRRFRIFYDLRDKKFLSTPHSQKPRDHWLPVWVAGDNRRLIAWQRERSWLTPEDYNICDEVTTAIRTYEIPMYEIEGDDEQALREIFDRMNTFGKRLNRAEIFQALHAGPLDVQPSGLDALRERVSGLDFGDFTTQILMQSVMAVRGGKVDRDFRHEFENDADRQQAFAVTEKALRVVVDFLREDTGIPHLRLLPYALFVPVLARYAALFGRPEGRGAELLRRWIWRGSAIGAAPQGNTVALRRNATAITGDPVLSAQRLLRILPSGGEQWTPDLSQTALNRAQAKLNMLGLLSLHPVLLTEYRDEDGNRYTPGTRIDQPRLLTGLLAGKTSPLAPILSGWEKGMANRIVHPPVDKQVDMLSLLAAQGPEALHSHCFDENERVFYDSDGTGSLLMRADVVRKVIADHVQSMALWGFSDDPDPESWFGETTFDLDDFFAPDDLSGGNNAA</sequence>
<reference evidence="3" key="1">
    <citation type="journal article" date="2019" name="Int. J. Syst. Evol. Microbiol.">
        <title>The Global Catalogue of Microorganisms (GCM) 10K type strain sequencing project: providing services to taxonomists for standard genome sequencing and annotation.</title>
        <authorList>
            <consortium name="The Broad Institute Genomics Platform"/>
            <consortium name="The Broad Institute Genome Sequencing Center for Infectious Disease"/>
            <person name="Wu L."/>
            <person name="Ma J."/>
        </authorList>
    </citation>
    <scope>NUCLEOTIDE SEQUENCE [LARGE SCALE GENOMIC DNA]</scope>
    <source>
        <strain evidence="3">JCM 18081</strain>
    </source>
</reference>
<evidence type="ECO:0000313" key="3">
    <source>
        <dbReference type="Proteomes" id="UP001501265"/>
    </source>
</evidence>
<comment type="caution">
    <text evidence="2">The sequence shown here is derived from an EMBL/GenBank/DDBJ whole genome shotgun (WGS) entry which is preliminary data.</text>
</comment>
<dbReference type="Proteomes" id="UP001501265">
    <property type="component" value="Unassembled WGS sequence"/>
</dbReference>
<organism evidence="2 3">
    <name type="scientific">Streptomyces ziwulingensis</name>
    <dbReference type="NCBI Taxonomy" id="1045501"/>
    <lineage>
        <taxon>Bacteria</taxon>
        <taxon>Bacillati</taxon>
        <taxon>Actinomycetota</taxon>
        <taxon>Actinomycetes</taxon>
        <taxon>Kitasatosporales</taxon>
        <taxon>Streptomycetaceae</taxon>
        <taxon>Streptomyces</taxon>
    </lineage>
</organism>
<evidence type="ECO:0000259" key="1">
    <source>
        <dbReference type="Pfam" id="PF03235"/>
    </source>
</evidence>
<keyword evidence="3" id="KW-1185">Reference proteome</keyword>
<dbReference type="EMBL" id="BAABIG010000062">
    <property type="protein sequence ID" value="GAA4816399.1"/>
    <property type="molecule type" value="Genomic_DNA"/>
</dbReference>
<dbReference type="RefSeq" id="WP_345623162.1">
    <property type="nucleotide sequence ID" value="NZ_BAABIG010000062.1"/>
</dbReference>
<proteinExistence type="predicted"/>